<protein>
    <submittedName>
        <fullName evidence="2">UPF0481 protein At3g47200-like</fullName>
    </submittedName>
</protein>
<proteinExistence type="predicted"/>
<accession>A0A2I4FDW7</accession>
<evidence type="ECO:0000313" key="2">
    <source>
        <dbReference type="RefSeq" id="XP_018829849.1"/>
    </source>
</evidence>
<dbReference type="InterPro" id="IPR004158">
    <property type="entry name" value="DUF247_pln"/>
</dbReference>
<sequence>MIKEHKWRYLGSLLSRTEQASGKTLSDYLLSIQPLEAAAKEYYSETIQLETEAFLEMMVLDGCFILEIFRKVNKLQPFQQDDPIATMAWILPSFCRDFLRLENQIPFFILEKLFEISKIPGEESGTTLSWLALRFFNKIMHRPKDVIDSCSKLGGKHLLDLVHSSYTCNLKIPPPPREGRQTPIIHCISKLRHSGIKINQVEEESFLAVKLKNGVIVMPILNFDEFMRSSC</sequence>
<dbReference type="RefSeq" id="XP_018829849.1">
    <property type="nucleotide sequence ID" value="XM_018974304.1"/>
</dbReference>
<dbReference type="Gramene" id="Jr04_04760_p1">
    <property type="protein sequence ID" value="cds.Jr04_04760_p1"/>
    <property type="gene ID" value="Jr04_04760"/>
</dbReference>
<dbReference type="GeneID" id="108997922"/>
<dbReference type="PANTHER" id="PTHR31170">
    <property type="entry name" value="BNAC04G53230D PROTEIN"/>
    <property type="match status" value="1"/>
</dbReference>
<dbReference type="PANTHER" id="PTHR31170:SF25">
    <property type="entry name" value="BNAA09G04570D PROTEIN"/>
    <property type="match status" value="1"/>
</dbReference>
<name>A0A2I4FDW7_JUGRE</name>
<gene>
    <name evidence="2" type="primary">LOC108997922</name>
</gene>
<dbReference type="STRING" id="51240.A0A2I4FDW7"/>
<organism evidence="1 2">
    <name type="scientific">Juglans regia</name>
    <name type="common">English walnut</name>
    <dbReference type="NCBI Taxonomy" id="51240"/>
    <lineage>
        <taxon>Eukaryota</taxon>
        <taxon>Viridiplantae</taxon>
        <taxon>Streptophyta</taxon>
        <taxon>Embryophyta</taxon>
        <taxon>Tracheophyta</taxon>
        <taxon>Spermatophyta</taxon>
        <taxon>Magnoliopsida</taxon>
        <taxon>eudicotyledons</taxon>
        <taxon>Gunneridae</taxon>
        <taxon>Pentapetalae</taxon>
        <taxon>rosids</taxon>
        <taxon>fabids</taxon>
        <taxon>Fagales</taxon>
        <taxon>Juglandaceae</taxon>
        <taxon>Juglans</taxon>
    </lineage>
</organism>
<dbReference type="AlphaFoldDB" id="A0A2I4FDW7"/>
<evidence type="ECO:0000313" key="1">
    <source>
        <dbReference type="Proteomes" id="UP000235220"/>
    </source>
</evidence>
<dbReference type="KEGG" id="jre:108997922"/>
<dbReference type="Pfam" id="PF03140">
    <property type="entry name" value="DUF247"/>
    <property type="match status" value="1"/>
</dbReference>
<keyword evidence="1" id="KW-1185">Reference proteome</keyword>
<dbReference type="OrthoDB" id="658695at2759"/>
<dbReference type="Proteomes" id="UP000235220">
    <property type="component" value="Chromosome 4"/>
</dbReference>
<reference evidence="2" key="1">
    <citation type="submission" date="2025-08" db="UniProtKB">
        <authorList>
            <consortium name="RefSeq"/>
        </authorList>
    </citation>
    <scope>IDENTIFICATION</scope>
    <source>
        <tissue evidence="2">Leaves</tissue>
    </source>
</reference>